<dbReference type="FunFam" id="1.25.40.10:FF:000381">
    <property type="entry name" value="Pentatricopeptide repeat-containing protein"/>
    <property type="match status" value="1"/>
</dbReference>
<dbReference type="InterPro" id="IPR032867">
    <property type="entry name" value="DYW_dom"/>
</dbReference>
<evidence type="ECO:0000256" key="2">
    <source>
        <dbReference type="ARBA" id="ARBA00022737"/>
    </source>
</evidence>
<dbReference type="NCBIfam" id="TIGR00756">
    <property type="entry name" value="PPR"/>
    <property type="match status" value="2"/>
</dbReference>
<reference evidence="5" key="2">
    <citation type="journal article" date="2023" name="Plants (Basel)">
        <title>Annotation of the Turnera subulata (Passifloraceae) Draft Genome Reveals the S-Locus Evolved after the Divergence of Turneroideae from Passifloroideae in a Stepwise Manner.</title>
        <authorList>
            <person name="Henning P.M."/>
            <person name="Roalson E.H."/>
            <person name="Mir W."/>
            <person name="McCubbin A.G."/>
            <person name="Shore J.S."/>
        </authorList>
    </citation>
    <scope>NUCLEOTIDE SEQUENCE</scope>
    <source>
        <strain evidence="5">F60SS</strain>
    </source>
</reference>
<dbReference type="PANTHER" id="PTHR47926">
    <property type="entry name" value="PENTATRICOPEPTIDE REPEAT-CONTAINING PROTEIN"/>
    <property type="match status" value="1"/>
</dbReference>
<dbReference type="InterPro" id="IPR046960">
    <property type="entry name" value="PPR_At4g14850-like_plant"/>
</dbReference>
<dbReference type="PANTHER" id="PTHR47926:SF347">
    <property type="entry name" value="PENTATRICOPEPTIDE REPEAT-CONTAINING PROTEIN"/>
    <property type="match status" value="1"/>
</dbReference>
<feature type="repeat" description="PPR" evidence="3">
    <location>
        <begin position="53"/>
        <end position="87"/>
    </location>
</feature>
<keyword evidence="2" id="KW-0677">Repeat</keyword>
<dbReference type="Pfam" id="PF01535">
    <property type="entry name" value="PPR"/>
    <property type="match status" value="4"/>
</dbReference>
<feature type="domain" description="DYW" evidence="4">
    <location>
        <begin position="407"/>
        <end position="497"/>
    </location>
</feature>
<proteinExistence type="inferred from homology"/>
<comment type="caution">
    <text evidence="5">The sequence shown here is derived from an EMBL/GenBank/DDBJ whole genome shotgun (WGS) entry which is preliminary data.</text>
</comment>
<dbReference type="Gene3D" id="1.25.40.10">
    <property type="entry name" value="Tetratricopeptide repeat domain"/>
    <property type="match status" value="3"/>
</dbReference>
<evidence type="ECO:0000256" key="3">
    <source>
        <dbReference type="PROSITE-ProRule" id="PRU00708"/>
    </source>
</evidence>
<evidence type="ECO:0000259" key="4">
    <source>
        <dbReference type="Pfam" id="PF14432"/>
    </source>
</evidence>
<comment type="similarity">
    <text evidence="1">Belongs to the PPR family. PCMP-H subfamily.</text>
</comment>
<dbReference type="Proteomes" id="UP001141552">
    <property type="component" value="Unassembled WGS sequence"/>
</dbReference>
<feature type="non-terminal residue" evidence="5">
    <location>
        <position position="1"/>
    </location>
</feature>
<dbReference type="InterPro" id="IPR002885">
    <property type="entry name" value="PPR_rpt"/>
</dbReference>
<evidence type="ECO:0000256" key="1">
    <source>
        <dbReference type="ARBA" id="ARBA00006643"/>
    </source>
</evidence>
<reference evidence="5" key="1">
    <citation type="submission" date="2022-02" db="EMBL/GenBank/DDBJ databases">
        <authorList>
            <person name="Henning P.M."/>
            <person name="McCubbin A.G."/>
            <person name="Shore J.S."/>
        </authorList>
    </citation>
    <scope>NUCLEOTIDE SEQUENCE</scope>
    <source>
        <strain evidence="5">F60SS</strain>
        <tissue evidence="5">Leaves</tissue>
    </source>
</reference>
<dbReference type="GO" id="GO:0009451">
    <property type="term" value="P:RNA modification"/>
    <property type="evidence" value="ECO:0007669"/>
    <property type="project" value="InterPro"/>
</dbReference>
<dbReference type="OrthoDB" id="185373at2759"/>
<dbReference type="Pfam" id="PF14432">
    <property type="entry name" value="DYW_deaminase"/>
    <property type="match status" value="1"/>
</dbReference>
<name>A0A9Q0G508_9ROSI</name>
<evidence type="ECO:0000313" key="6">
    <source>
        <dbReference type="Proteomes" id="UP001141552"/>
    </source>
</evidence>
<dbReference type="EMBL" id="JAKUCV010002262">
    <property type="protein sequence ID" value="KAJ4843342.1"/>
    <property type="molecule type" value="Genomic_DNA"/>
</dbReference>
<dbReference type="InterPro" id="IPR011990">
    <property type="entry name" value="TPR-like_helical_dom_sf"/>
</dbReference>
<dbReference type="GO" id="GO:0003723">
    <property type="term" value="F:RNA binding"/>
    <property type="evidence" value="ECO:0007669"/>
    <property type="project" value="InterPro"/>
</dbReference>
<accession>A0A9Q0G508</accession>
<organism evidence="5 6">
    <name type="scientific">Turnera subulata</name>
    <dbReference type="NCBI Taxonomy" id="218843"/>
    <lineage>
        <taxon>Eukaryota</taxon>
        <taxon>Viridiplantae</taxon>
        <taxon>Streptophyta</taxon>
        <taxon>Embryophyta</taxon>
        <taxon>Tracheophyta</taxon>
        <taxon>Spermatophyta</taxon>
        <taxon>Magnoliopsida</taxon>
        <taxon>eudicotyledons</taxon>
        <taxon>Gunneridae</taxon>
        <taxon>Pentapetalae</taxon>
        <taxon>rosids</taxon>
        <taxon>fabids</taxon>
        <taxon>Malpighiales</taxon>
        <taxon>Passifloraceae</taxon>
        <taxon>Turnera</taxon>
    </lineage>
</organism>
<keyword evidence="6" id="KW-1185">Reference proteome</keyword>
<sequence>ITREATGKALHALCIKGLVNLGVLYSNTLITMYSKFGHIGLARYVFDKMRERHEASWNNMMSGFVRAEFYAEAIAFFNEMRGFGTKPSGFAVASLVTACDSFGIMQEVDNTFYGINDLDIISWNSLICANVHNGLCEESLRCFHQMRHVYGQTNSTTLSALLAGCGSAGDLKWGRGLHSLVLKFGLDSNVCLCNTLIDPEFFDEGRRAHALAILTGLHDNLIVANALITLYAKLGACLAPDDLLTGGMPIHAFIIRSGFESDEHVLNSLIMMHAKCGDLNSTKLAILEECQQLHALAIKLGFDSNSFVMNATMDMYGKCGELDDVLRIIPQPIQRSRLSWNILISSFARHGCFEMGSYKRKKKPACSWVKLNNRLSSSGMGDQSHPQTSKIYAKLEELKKMIKEVGLFPDTSYALEDTDDEQNEHNLWNHSERLALAYGLINTPEGSTIKVFKNLRVCGDCHSVYKFVSGILGRKIILRDPYRFHHFHGGKCSCSDY</sequence>
<evidence type="ECO:0000313" key="5">
    <source>
        <dbReference type="EMBL" id="KAJ4843342.1"/>
    </source>
</evidence>
<dbReference type="PROSITE" id="PS51375">
    <property type="entry name" value="PPR"/>
    <property type="match status" value="1"/>
</dbReference>
<dbReference type="AlphaFoldDB" id="A0A9Q0G508"/>
<protein>
    <recommendedName>
        <fullName evidence="4">DYW domain-containing protein</fullName>
    </recommendedName>
</protein>
<dbReference type="GO" id="GO:0008270">
    <property type="term" value="F:zinc ion binding"/>
    <property type="evidence" value="ECO:0007669"/>
    <property type="project" value="InterPro"/>
</dbReference>
<gene>
    <name evidence="5" type="ORF">Tsubulata_026718</name>
</gene>